<gene>
    <name evidence="2" type="ORF">V0U35_03015</name>
</gene>
<organism evidence="2 3">
    <name type="scientific">Hyphobacterium marinum</name>
    <dbReference type="NCBI Taxonomy" id="3116574"/>
    <lineage>
        <taxon>Bacteria</taxon>
        <taxon>Pseudomonadati</taxon>
        <taxon>Pseudomonadota</taxon>
        <taxon>Alphaproteobacteria</taxon>
        <taxon>Maricaulales</taxon>
        <taxon>Maricaulaceae</taxon>
        <taxon>Hyphobacterium</taxon>
    </lineage>
</organism>
<name>A0ABU7LVP8_9PROT</name>
<keyword evidence="3" id="KW-1185">Reference proteome</keyword>
<evidence type="ECO:0000313" key="2">
    <source>
        <dbReference type="EMBL" id="MEE2565639.1"/>
    </source>
</evidence>
<keyword evidence="1" id="KW-1133">Transmembrane helix</keyword>
<keyword evidence="1" id="KW-0812">Transmembrane</keyword>
<sequence length="196" mass="21901">MDEPTLPPESRTERLFLRMTILQTVMTAAAVIISLAALYAAFVQAESSRRQTEAAVWPYVDIGYTISRESGDALGVVFVENTGIGPARIRAARVTVDGEPQSSWADAMAALGHVREPFTYITLTNQVMPAGQILNLLTLHNGEIGQPMRNLWSERVRIDYCYCSVFDQCWVQSEPDMETPRAVEQCPAWDGERFEN</sequence>
<comment type="caution">
    <text evidence="2">The sequence shown here is derived from an EMBL/GenBank/DDBJ whole genome shotgun (WGS) entry which is preliminary data.</text>
</comment>
<proteinExistence type="predicted"/>
<feature type="transmembrane region" description="Helical" evidence="1">
    <location>
        <begin position="20"/>
        <end position="42"/>
    </location>
</feature>
<dbReference type="Proteomes" id="UP001310692">
    <property type="component" value="Unassembled WGS sequence"/>
</dbReference>
<reference evidence="2 3" key="1">
    <citation type="submission" date="2024-01" db="EMBL/GenBank/DDBJ databases">
        <title>Hyphobacterium bacterium isolated from marine sediment.</title>
        <authorList>
            <person name="Zhao S."/>
        </authorList>
    </citation>
    <scope>NUCLEOTIDE SEQUENCE [LARGE SCALE GENOMIC DNA]</scope>
    <source>
        <strain evidence="2 3">Y60-23</strain>
    </source>
</reference>
<dbReference type="EMBL" id="JAZDRO010000001">
    <property type="protein sequence ID" value="MEE2565639.1"/>
    <property type="molecule type" value="Genomic_DNA"/>
</dbReference>
<evidence type="ECO:0000313" key="3">
    <source>
        <dbReference type="Proteomes" id="UP001310692"/>
    </source>
</evidence>
<evidence type="ECO:0000256" key="1">
    <source>
        <dbReference type="SAM" id="Phobius"/>
    </source>
</evidence>
<accession>A0ABU7LVP8</accession>
<protein>
    <submittedName>
        <fullName evidence="2">Uncharacterized protein</fullName>
    </submittedName>
</protein>
<dbReference type="RefSeq" id="WP_330195173.1">
    <property type="nucleotide sequence ID" value="NZ_JAZDRO010000001.1"/>
</dbReference>
<keyword evidence="1" id="KW-0472">Membrane</keyword>